<sequence length="479" mass="54243">MTRGRGGITKRYARPRTAAAATTDPTLNRAMPRGRGGITKRVSVSHAPQGTMDEILDDSTSNGDVTRGNGGNIRKGGLSYAPQRTADEIVSDSTFNGNGNERSAGRKQIGTNSGPRSNVESSQNESLTAVRKQLTVVNGFLENSSQCSRVITRIFKERIDDGAFTWRKVQQDTKNFYFEEFKKHYVWEPATKTQVRKAWESKASERYTDFLRDIRRKMIKPIFISEDTWAGFVGYWDTPEYKGKQEANSQNRLKGDGPSTHTGGSVSYREYAKKLETTLKRPPNPFELFVYTHTKNHDETTFIDKKAKTINDNVLRLREAREANHAEGESSQLVNESALYYEAVGGVKKRNVASPTYMPHEPLENTYLEMERKLTRQIGKQQHILELLCGHLDIPVPSTESDTEDNNEAHTVGLNIPIDYPHDNCGYFRGSLENPVQHLPTDLMKMPTNNVVVNITRKSKKLWLVNYPRRFSPLKQIHG</sequence>
<feature type="region of interest" description="Disordered" evidence="1">
    <location>
        <begin position="1"/>
        <end position="127"/>
    </location>
</feature>
<organism evidence="2 3">
    <name type="scientific">Artemisia annua</name>
    <name type="common">Sweet wormwood</name>
    <dbReference type="NCBI Taxonomy" id="35608"/>
    <lineage>
        <taxon>Eukaryota</taxon>
        <taxon>Viridiplantae</taxon>
        <taxon>Streptophyta</taxon>
        <taxon>Embryophyta</taxon>
        <taxon>Tracheophyta</taxon>
        <taxon>Spermatophyta</taxon>
        <taxon>Magnoliopsida</taxon>
        <taxon>eudicotyledons</taxon>
        <taxon>Gunneridae</taxon>
        <taxon>Pentapetalae</taxon>
        <taxon>asterids</taxon>
        <taxon>campanulids</taxon>
        <taxon>Asterales</taxon>
        <taxon>Asteraceae</taxon>
        <taxon>Asteroideae</taxon>
        <taxon>Anthemideae</taxon>
        <taxon>Artemisiinae</taxon>
        <taxon>Artemisia</taxon>
    </lineage>
</organism>
<dbReference type="Pfam" id="PF03004">
    <property type="entry name" value="Transposase_24"/>
    <property type="match status" value="1"/>
</dbReference>
<protein>
    <recommendedName>
        <fullName evidence="4">Transposase, Ptta/En/Spm</fullName>
    </recommendedName>
</protein>
<feature type="compositionally biased region" description="Polar residues" evidence="1">
    <location>
        <begin position="91"/>
        <end position="101"/>
    </location>
</feature>
<feature type="compositionally biased region" description="Low complexity" evidence="1">
    <location>
        <begin position="15"/>
        <end position="26"/>
    </location>
</feature>
<evidence type="ECO:0000256" key="1">
    <source>
        <dbReference type="SAM" id="MobiDB-lite"/>
    </source>
</evidence>
<reference evidence="2 3" key="1">
    <citation type="journal article" date="2018" name="Mol. Plant">
        <title>The genome of Artemisia annua provides insight into the evolution of Asteraceae family and artemisinin biosynthesis.</title>
        <authorList>
            <person name="Shen Q."/>
            <person name="Zhang L."/>
            <person name="Liao Z."/>
            <person name="Wang S."/>
            <person name="Yan T."/>
            <person name="Shi P."/>
            <person name="Liu M."/>
            <person name="Fu X."/>
            <person name="Pan Q."/>
            <person name="Wang Y."/>
            <person name="Lv Z."/>
            <person name="Lu X."/>
            <person name="Zhang F."/>
            <person name="Jiang W."/>
            <person name="Ma Y."/>
            <person name="Chen M."/>
            <person name="Hao X."/>
            <person name="Li L."/>
            <person name="Tang Y."/>
            <person name="Lv G."/>
            <person name="Zhou Y."/>
            <person name="Sun X."/>
            <person name="Brodelius P.E."/>
            <person name="Rose J.K.C."/>
            <person name="Tang K."/>
        </authorList>
    </citation>
    <scope>NUCLEOTIDE SEQUENCE [LARGE SCALE GENOMIC DNA]</scope>
    <source>
        <strain evidence="3">cv. Huhao1</strain>
        <tissue evidence="2">Leaf</tissue>
    </source>
</reference>
<dbReference type="AlphaFoldDB" id="A0A2U1QFE2"/>
<dbReference type="InterPro" id="IPR004252">
    <property type="entry name" value="Probable_transposase_24"/>
</dbReference>
<dbReference type="EMBL" id="PKPP01000163">
    <property type="protein sequence ID" value="PWA96724.1"/>
    <property type="molecule type" value="Genomic_DNA"/>
</dbReference>
<evidence type="ECO:0000313" key="2">
    <source>
        <dbReference type="EMBL" id="PWA96724.1"/>
    </source>
</evidence>
<name>A0A2U1QFE2_ARTAN</name>
<feature type="compositionally biased region" description="Polar residues" evidence="1">
    <location>
        <begin position="109"/>
        <end position="127"/>
    </location>
</feature>
<dbReference type="Proteomes" id="UP000245207">
    <property type="component" value="Unassembled WGS sequence"/>
</dbReference>
<accession>A0A2U1QFE2</accession>
<comment type="caution">
    <text evidence="2">The sequence shown here is derived from an EMBL/GenBank/DDBJ whole genome shotgun (WGS) entry which is preliminary data.</text>
</comment>
<gene>
    <name evidence="2" type="ORF">CTI12_AA036810</name>
</gene>
<evidence type="ECO:0000313" key="3">
    <source>
        <dbReference type="Proteomes" id="UP000245207"/>
    </source>
</evidence>
<evidence type="ECO:0008006" key="4">
    <source>
        <dbReference type="Google" id="ProtNLM"/>
    </source>
</evidence>
<keyword evidence="3" id="KW-1185">Reference proteome</keyword>
<proteinExistence type="predicted"/>
<feature type="region of interest" description="Disordered" evidence="1">
    <location>
        <begin position="246"/>
        <end position="265"/>
    </location>
</feature>